<comment type="caution">
    <text evidence="2">The sequence shown here is derived from an EMBL/GenBank/DDBJ whole genome shotgun (WGS) entry which is preliminary data.</text>
</comment>
<organism evidence="2 3">
    <name type="scientific">Necator americanus</name>
    <name type="common">Human hookworm</name>
    <dbReference type="NCBI Taxonomy" id="51031"/>
    <lineage>
        <taxon>Eukaryota</taxon>
        <taxon>Metazoa</taxon>
        <taxon>Ecdysozoa</taxon>
        <taxon>Nematoda</taxon>
        <taxon>Chromadorea</taxon>
        <taxon>Rhabditida</taxon>
        <taxon>Rhabditina</taxon>
        <taxon>Rhabditomorpha</taxon>
        <taxon>Strongyloidea</taxon>
        <taxon>Ancylostomatidae</taxon>
        <taxon>Bunostominae</taxon>
        <taxon>Necator</taxon>
    </lineage>
</organism>
<proteinExistence type="predicted"/>
<name>A0ABR1ERQ4_NECAM</name>
<evidence type="ECO:0000313" key="3">
    <source>
        <dbReference type="Proteomes" id="UP001303046"/>
    </source>
</evidence>
<accession>A0ABR1ERQ4</accession>
<evidence type="ECO:0000256" key="1">
    <source>
        <dbReference type="SAM" id="MobiDB-lite"/>
    </source>
</evidence>
<dbReference type="EMBL" id="JAVFWL010000006">
    <property type="protein sequence ID" value="KAK6765327.1"/>
    <property type="molecule type" value="Genomic_DNA"/>
</dbReference>
<feature type="region of interest" description="Disordered" evidence="1">
    <location>
        <begin position="27"/>
        <end position="56"/>
    </location>
</feature>
<feature type="compositionally biased region" description="Polar residues" evidence="1">
    <location>
        <begin position="30"/>
        <end position="56"/>
    </location>
</feature>
<evidence type="ECO:0000313" key="2">
    <source>
        <dbReference type="EMBL" id="KAK6765327.1"/>
    </source>
</evidence>
<reference evidence="2 3" key="1">
    <citation type="submission" date="2023-08" db="EMBL/GenBank/DDBJ databases">
        <title>A Necator americanus chromosomal reference genome.</title>
        <authorList>
            <person name="Ilik V."/>
            <person name="Petrzelkova K.J."/>
            <person name="Pardy F."/>
            <person name="Fuh T."/>
            <person name="Niatou-Singa F.S."/>
            <person name="Gouil Q."/>
            <person name="Baker L."/>
            <person name="Ritchie M.E."/>
            <person name="Jex A.R."/>
            <person name="Gazzola D."/>
            <person name="Li H."/>
            <person name="Toshio Fujiwara R."/>
            <person name="Zhan B."/>
            <person name="Aroian R.V."/>
            <person name="Pafco B."/>
            <person name="Schwarz E.M."/>
        </authorList>
    </citation>
    <scope>NUCLEOTIDE SEQUENCE [LARGE SCALE GENOMIC DNA]</scope>
    <source>
        <strain evidence="2 3">Aroian</strain>
        <tissue evidence="2">Whole animal</tissue>
    </source>
</reference>
<protein>
    <submittedName>
        <fullName evidence="2">Uncharacterized protein</fullName>
    </submittedName>
</protein>
<keyword evidence="3" id="KW-1185">Reference proteome</keyword>
<gene>
    <name evidence="2" type="primary">Necator_chrX.g25475</name>
    <name evidence="2" type="ORF">RB195_025309</name>
</gene>
<dbReference type="Proteomes" id="UP001303046">
    <property type="component" value="Unassembled WGS sequence"/>
</dbReference>
<sequence>MVGAALRLRSETTLPIAIVNLTIVFPPPKSSQEGNKLHVQRTSMKPETSHPTNEMPSKSWRYCGYCEEGNDFVTIMVRGQDNE</sequence>